<reference evidence="6" key="3">
    <citation type="submission" date="2021-06" db="EMBL/GenBank/DDBJ databases">
        <title>Genomic Description and Analysis of Intracellular Bacteria, Candidatus Berkiella cookevillensis and Candidatus Berkiella aquae.</title>
        <authorList>
            <person name="Kidane D.T."/>
            <person name="Mehari Y.T."/>
            <person name="Rice F.C."/>
            <person name="Arivett B.A."/>
            <person name="Farone A.L."/>
            <person name="Berk S.G."/>
            <person name="Farone M.B."/>
        </authorList>
    </citation>
    <scope>NUCLEOTIDE SEQUENCE</scope>
    <source>
        <strain evidence="6">HT99</strain>
    </source>
</reference>
<dbReference type="Gene3D" id="3.60.40.10">
    <property type="entry name" value="PPM-type phosphatase domain"/>
    <property type="match status" value="1"/>
</dbReference>
<feature type="domain" description="Response regulatory" evidence="4">
    <location>
        <begin position="9"/>
        <end position="123"/>
    </location>
</feature>
<dbReference type="AlphaFoldDB" id="A0A0Q9Z0R0"/>
<dbReference type="PANTHER" id="PTHR43156:SF2">
    <property type="entry name" value="STAGE II SPORULATION PROTEIN E"/>
    <property type="match status" value="1"/>
</dbReference>
<organism evidence="5">
    <name type="scientific">Candidatus Berkiella aquae</name>
    <dbReference type="NCBI Taxonomy" id="295108"/>
    <lineage>
        <taxon>Bacteria</taxon>
        <taxon>Pseudomonadati</taxon>
        <taxon>Pseudomonadota</taxon>
        <taxon>Gammaproteobacteria</taxon>
        <taxon>Candidatus Berkiellales</taxon>
        <taxon>Candidatus Berkiellaceae</taxon>
        <taxon>Candidatus Berkiella</taxon>
    </lineage>
</organism>
<protein>
    <submittedName>
        <fullName evidence="5">Regulator of RpoS</fullName>
    </submittedName>
    <submittedName>
        <fullName evidence="6">Response regulator</fullName>
    </submittedName>
</protein>
<evidence type="ECO:0000256" key="1">
    <source>
        <dbReference type="ARBA" id="ARBA00022801"/>
    </source>
</evidence>
<keyword evidence="3" id="KW-0175">Coiled coil</keyword>
<proteinExistence type="predicted"/>
<evidence type="ECO:0000259" key="4">
    <source>
        <dbReference type="PROSITE" id="PS50110"/>
    </source>
</evidence>
<dbReference type="PANTHER" id="PTHR43156">
    <property type="entry name" value="STAGE II SPORULATION PROTEIN E-RELATED"/>
    <property type="match status" value="1"/>
</dbReference>
<evidence type="ECO:0000313" key="5">
    <source>
        <dbReference type="EMBL" id="KRG22631.1"/>
    </source>
</evidence>
<feature type="coiled-coil region" evidence="3">
    <location>
        <begin position="122"/>
        <end position="156"/>
    </location>
</feature>
<dbReference type="Gene3D" id="3.40.50.2300">
    <property type="match status" value="1"/>
</dbReference>
<dbReference type="InterPro" id="IPR001789">
    <property type="entry name" value="Sig_transdc_resp-reg_receiver"/>
</dbReference>
<dbReference type="EMBL" id="LKAJ01000001">
    <property type="protein sequence ID" value="KRG22631.1"/>
    <property type="molecule type" value="Genomic_DNA"/>
</dbReference>
<dbReference type="InterPro" id="IPR052016">
    <property type="entry name" value="Bact_Sigma-Reg"/>
</dbReference>
<reference evidence="5" key="1">
    <citation type="submission" date="2015-09" db="EMBL/GenBank/DDBJ databases">
        <title>Draft Genome Sequences of Two Novel Amoeba-resistant Intranuclear Bacteria, Candidatus Berkiella cookevillensis and Candidatus Berkiella aquae.</title>
        <authorList>
            <person name="Mehari Y.T."/>
            <person name="Arivett B.A."/>
            <person name="Farone A.L."/>
            <person name="Gunderson J.H."/>
            <person name="Farone M.B."/>
        </authorList>
    </citation>
    <scope>NUCLEOTIDE SEQUENCE [LARGE SCALE GENOMIC DNA]</scope>
    <source>
        <strain evidence="5">HT99</strain>
    </source>
</reference>
<dbReference type="SUPFAM" id="SSF52172">
    <property type="entry name" value="CheY-like"/>
    <property type="match status" value="1"/>
</dbReference>
<dbReference type="Pfam" id="PF07228">
    <property type="entry name" value="SpoIIE"/>
    <property type="match status" value="1"/>
</dbReference>
<evidence type="ECO:0000313" key="7">
    <source>
        <dbReference type="Proteomes" id="UP000051497"/>
    </source>
</evidence>
<dbReference type="PATRIC" id="fig|1590043.3.peg.172"/>
<dbReference type="Proteomes" id="UP000051497">
    <property type="component" value="Unassembled WGS sequence"/>
</dbReference>
<dbReference type="Pfam" id="PF00072">
    <property type="entry name" value="Response_reg"/>
    <property type="match status" value="1"/>
</dbReference>
<accession>A0A0Q9Z0R0</accession>
<evidence type="ECO:0000256" key="2">
    <source>
        <dbReference type="PROSITE-ProRule" id="PRU00169"/>
    </source>
</evidence>
<evidence type="ECO:0000313" key="6">
    <source>
        <dbReference type="EMBL" id="MCS5712004.1"/>
    </source>
</evidence>
<comment type="caution">
    <text evidence="5">The sequence shown here is derived from an EMBL/GenBank/DDBJ whole genome shotgun (WGS) entry which is preliminary data.</text>
</comment>
<gene>
    <name evidence="5" type="primary">rssB_2</name>
    <name evidence="5" type="ORF">HT99x_00169</name>
    <name evidence="6" type="ORF">HT99x_011225</name>
</gene>
<keyword evidence="7" id="KW-1185">Reference proteome</keyword>
<feature type="modified residue" description="4-aspartylphosphate" evidence="2">
    <location>
        <position position="58"/>
    </location>
</feature>
<name>A0A0Q9Z0R0_9GAMM</name>
<dbReference type="InterPro" id="IPR001932">
    <property type="entry name" value="PPM-type_phosphatase-like_dom"/>
</dbReference>
<dbReference type="OrthoDB" id="9800897at2"/>
<dbReference type="EMBL" id="LKAJ02000001">
    <property type="protein sequence ID" value="MCS5712004.1"/>
    <property type="molecule type" value="Genomic_DNA"/>
</dbReference>
<evidence type="ECO:0000256" key="3">
    <source>
        <dbReference type="SAM" id="Coils"/>
    </source>
</evidence>
<sequence length="402" mass="45592">MKNMIQKECILTVDDDPTFLEIISFYLKHSGYTVFKAKNGKEALELFEQKLPDLILCDLYMPGMSGLELIGILKEKSPETPVIVISGEGKMEDAISALRLGAWDYIVKPFEHFALEQTVSRVIEKNKLIKENEKMKRKLEEKNFLLTQGLEQLQADQKAAEAVQSKLLPTGNKNFDGYEISYKVMPSLFLSGDFVDYFKITEDKMGFYIADVSGHGASSAFVTVLLKGMITQLLSNYQSRLDDTILKPEQVLKYINNEILTAKLGKYLTMVYCVLDLRENLLFYSIGGHYPSPIVWDGQSAYFLQGEGYAVGVTAKAEFEQYSIHLPTEFSLLMPSDGIFEIMHGKNLKENENKLLEMIKQSEMSIDKILSHLNIRTDRGFPDDVTLLLMNKKSAPSIEKNH</sequence>
<keyword evidence="2" id="KW-0597">Phosphoprotein</keyword>
<dbReference type="InterPro" id="IPR036457">
    <property type="entry name" value="PPM-type-like_dom_sf"/>
</dbReference>
<dbReference type="GO" id="GO:0000160">
    <property type="term" value="P:phosphorelay signal transduction system"/>
    <property type="evidence" value="ECO:0007669"/>
    <property type="project" value="InterPro"/>
</dbReference>
<dbReference type="STRING" id="295108.HT99x_00169"/>
<dbReference type="RefSeq" id="WP_083482744.1">
    <property type="nucleotide sequence ID" value="NZ_LKAJ02000001.1"/>
</dbReference>
<dbReference type="SMART" id="SM00448">
    <property type="entry name" value="REC"/>
    <property type="match status" value="1"/>
</dbReference>
<dbReference type="PROSITE" id="PS50110">
    <property type="entry name" value="RESPONSE_REGULATORY"/>
    <property type="match status" value="1"/>
</dbReference>
<dbReference type="InterPro" id="IPR011006">
    <property type="entry name" value="CheY-like_superfamily"/>
</dbReference>
<keyword evidence="1" id="KW-0378">Hydrolase</keyword>
<dbReference type="SMART" id="SM00331">
    <property type="entry name" value="PP2C_SIG"/>
    <property type="match status" value="1"/>
</dbReference>
<reference evidence="6" key="2">
    <citation type="journal article" date="2016" name="Genome Announc.">
        <title>Draft Genome Sequences of Two Novel Amoeba-Resistant Intranuclear Bacteria, 'Candidatus Berkiella cookevillensis' and 'Candidatus Berkiella aquae'.</title>
        <authorList>
            <person name="Mehari Y.T."/>
            <person name="Arivett B.A."/>
            <person name="Farone A.L."/>
            <person name="Gunderson J.H."/>
            <person name="Farone M.B."/>
        </authorList>
    </citation>
    <scope>NUCLEOTIDE SEQUENCE</scope>
    <source>
        <strain evidence="6">HT99</strain>
    </source>
</reference>
<dbReference type="GO" id="GO:0016791">
    <property type="term" value="F:phosphatase activity"/>
    <property type="evidence" value="ECO:0007669"/>
    <property type="project" value="TreeGrafter"/>
</dbReference>